<dbReference type="Proteomes" id="UP000309174">
    <property type="component" value="Unassembled WGS sequence"/>
</dbReference>
<evidence type="ECO:0000313" key="1">
    <source>
        <dbReference type="EMBL" id="TMR03409.1"/>
    </source>
</evidence>
<dbReference type="AlphaFoldDB" id="A0A5C4JG10"/>
<reference evidence="1 2" key="1">
    <citation type="submission" date="2019-05" db="EMBL/GenBank/DDBJ databases">
        <title>Draft genome sequence of Actinomadura sp. 14C53.</title>
        <authorList>
            <person name="Saricaoglu S."/>
            <person name="Isik K."/>
        </authorList>
    </citation>
    <scope>NUCLEOTIDE SEQUENCE [LARGE SCALE GENOMIC DNA]</scope>
    <source>
        <strain evidence="1 2">14C53</strain>
    </source>
</reference>
<dbReference type="OrthoDB" id="4571714at2"/>
<dbReference type="EMBL" id="VCKW01000041">
    <property type="protein sequence ID" value="TMR03409.1"/>
    <property type="molecule type" value="Genomic_DNA"/>
</dbReference>
<organism evidence="1 2">
    <name type="scientific">Actinomadura soli</name>
    <dbReference type="NCBI Taxonomy" id="2508997"/>
    <lineage>
        <taxon>Bacteria</taxon>
        <taxon>Bacillati</taxon>
        <taxon>Actinomycetota</taxon>
        <taxon>Actinomycetes</taxon>
        <taxon>Streptosporangiales</taxon>
        <taxon>Thermomonosporaceae</taxon>
        <taxon>Actinomadura</taxon>
    </lineage>
</organism>
<proteinExistence type="predicted"/>
<gene>
    <name evidence="1" type="ORF">ETD83_10915</name>
</gene>
<sequence>MALYTYQPVANGLRTDHPIPDLPFVDDSHIPVHDGKQVEKIGRHKDGMWGRHDPCQDGGWVAFTNDPGRTDLAWVVRHHPEHGRSVVLYRDQDASPVDSLLMWEEPTALLYRAGGYWWDGTGWYRPSQLFDWGAEKSYKRPVPAAVTITAGDLMRNADPARARVLDISEVTVPATGATSDRGWSDDLALWASRRDDRGLGDSIVTLTAPELVADQLVGVGEMAQIAGIGASTLRAYISRGEGDVPLPQAVVSGRNMWTRPVAEEWAEQRRRSVEGVQETVSADHEGATNPIGITETWKRFSHTFFSLLWERQAFRKRWALRWRTEPAVREIAEGLSWEVAASIPDLVGVWDLSATVRQALVYEFLHGRDLHRSVQRDDPGQRDDYQYFGLTPTITRTLDWLIRHEPAAAGRAIEQAIGEAEADLDIPRAVTERSIATALSLDGTLDQTTREAFLERVFTPAANRP</sequence>
<accession>A0A5C4JG10</accession>
<evidence type="ECO:0000313" key="2">
    <source>
        <dbReference type="Proteomes" id="UP000309174"/>
    </source>
</evidence>
<comment type="caution">
    <text evidence="1">The sequence shown here is derived from an EMBL/GenBank/DDBJ whole genome shotgun (WGS) entry which is preliminary data.</text>
</comment>
<dbReference type="RefSeq" id="WP_138644960.1">
    <property type="nucleotide sequence ID" value="NZ_VCKW01000041.1"/>
</dbReference>
<name>A0A5C4JG10_9ACTN</name>
<keyword evidence="2" id="KW-1185">Reference proteome</keyword>
<protein>
    <submittedName>
        <fullName evidence="1">Uncharacterized protein</fullName>
    </submittedName>
</protein>